<dbReference type="Proteomes" id="UP001497623">
    <property type="component" value="Unassembled WGS sequence"/>
</dbReference>
<feature type="region of interest" description="Disordered" evidence="1">
    <location>
        <begin position="351"/>
        <end position="384"/>
    </location>
</feature>
<comment type="caution">
    <text evidence="2">The sequence shown here is derived from an EMBL/GenBank/DDBJ whole genome shotgun (WGS) entry which is preliminary data.</text>
</comment>
<keyword evidence="3" id="KW-1185">Reference proteome</keyword>
<evidence type="ECO:0000256" key="1">
    <source>
        <dbReference type="SAM" id="MobiDB-lite"/>
    </source>
</evidence>
<dbReference type="EMBL" id="CAXKWB010108983">
    <property type="protein sequence ID" value="CAL4231142.1"/>
    <property type="molecule type" value="Genomic_DNA"/>
</dbReference>
<gene>
    <name evidence="2" type="ORF">MNOR_LOCUS39787</name>
</gene>
<name>A0AAV2SQY5_MEGNR</name>
<sequence>MIDQDTLVGGSIRELLDPSTTPEKALQMFSCPWLLPERYSIDVKEPIIIFFAYMRFIITRQPEAVVDGIWEKIFRKAVIYTKNYSRTQILRVKMTYANDMHPSEVTPWFVKALSTYSKCPNPYTRLELLRVGRIFNVSLTRISQTDITRKLISATVMRTISEIPPHHLYPSGKKDDSLFNNDDLHYYIYESQLSGVMGRYISADINKQIREKNKVSIDSIATKFLCHSIQLLAMSAITTGFISSSDVFWYDDAFHDVFSRPPFAHYIVETINDITALIIYKYRPRLHEFWSKAPNLIWTFVNSVKNIDVRNKNCDLPRLLLSRQIQGFTRGSQRSLLIPLLLPLEENVELNSKHDDDDNSDYSNDSGSDEQVSDENSVNLDDME</sequence>
<organism evidence="2 3">
    <name type="scientific">Meganyctiphanes norvegica</name>
    <name type="common">Northern krill</name>
    <name type="synonym">Thysanopoda norvegica</name>
    <dbReference type="NCBI Taxonomy" id="48144"/>
    <lineage>
        <taxon>Eukaryota</taxon>
        <taxon>Metazoa</taxon>
        <taxon>Ecdysozoa</taxon>
        <taxon>Arthropoda</taxon>
        <taxon>Crustacea</taxon>
        <taxon>Multicrustacea</taxon>
        <taxon>Malacostraca</taxon>
        <taxon>Eumalacostraca</taxon>
        <taxon>Eucarida</taxon>
        <taxon>Euphausiacea</taxon>
        <taxon>Euphausiidae</taxon>
        <taxon>Meganyctiphanes</taxon>
    </lineage>
</organism>
<dbReference type="AlphaFoldDB" id="A0AAV2SQY5"/>
<protein>
    <submittedName>
        <fullName evidence="2">Uncharacterized protein</fullName>
    </submittedName>
</protein>
<reference evidence="2 3" key="1">
    <citation type="submission" date="2024-05" db="EMBL/GenBank/DDBJ databases">
        <authorList>
            <person name="Wallberg A."/>
        </authorList>
    </citation>
    <scope>NUCLEOTIDE SEQUENCE [LARGE SCALE GENOMIC DNA]</scope>
</reference>
<accession>A0AAV2SQY5</accession>
<evidence type="ECO:0000313" key="3">
    <source>
        <dbReference type="Proteomes" id="UP001497623"/>
    </source>
</evidence>
<evidence type="ECO:0000313" key="2">
    <source>
        <dbReference type="EMBL" id="CAL4231142.1"/>
    </source>
</evidence>
<proteinExistence type="predicted"/>
<feature type="compositionally biased region" description="Polar residues" evidence="1">
    <location>
        <begin position="374"/>
        <end position="384"/>
    </location>
</feature>